<dbReference type="PRINTS" id="PR00060">
    <property type="entry name" value="RIBOSOMALL16"/>
</dbReference>
<dbReference type="InterPro" id="IPR016180">
    <property type="entry name" value="Ribosomal_uL16_dom"/>
</dbReference>
<dbReference type="EMBL" id="MF101438">
    <property type="protein sequence ID" value="ARW65637.1"/>
    <property type="molecule type" value="Genomic_DNA"/>
</dbReference>
<dbReference type="FunFam" id="3.90.1170.10:FF:000001">
    <property type="entry name" value="50S ribosomal protein L16"/>
    <property type="match status" value="1"/>
</dbReference>
<evidence type="ECO:0000256" key="4">
    <source>
        <dbReference type="HAMAP-Rule" id="MF_01342"/>
    </source>
</evidence>
<evidence type="ECO:0000256" key="6">
    <source>
        <dbReference type="RuleBase" id="RU004415"/>
    </source>
</evidence>
<dbReference type="InterPro" id="IPR000114">
    <property type="entry name" value="Ribosomal_uL16_bact-type"/>
</dbReference>
<dbReference type="CDD" id="cd01433">
    <property type="entry name" value="Ribosomal_L16_L10e"/>
    <property type="match status" value="1"/>
</dbReference>
<comment type="subcellular location">
    <subcellularLocation>
        <location evidence="4 6">Plastid</location>
        <location evidence="4 6">Chloroplast</location>
    </subcellularLocation>
</comment>
<dbReference type="GO" id="GO:0009507">
    <property type="term" value="C:chloroplast"/>
    <property type="evidence" value="ECO:0007669"/>
    <property type="project" value="UniProtKB-SubCell"/>
</dbReference>
<protein>
    <recommendedName>
        <fullName evidence="4">Large ribosomal subunit protein uL16c</fullName>
    </recommendedName>
</protein>
<evidence type="ECO:0000256" key="3">
    <source>
        <dbReference type="ARBA" id="ARBA00023274"/>
    </source>
</evidence>
<evidence type="ECO:0000256" key="2">
    <source>
        <dbReference type="ARBA" id="ARBA00022980"/>
    </source>
</evidence>
<dbReference type="HAMAP" id="MF_01342">
    <property type="entry name" value="Ribosomal_uL16"/>
    <property type="match status" value="1"/>
</dbReference>
<evidence type="ECO:0000256" key="7">
    <source>
        <dbReference type="SAM" id="MobiDB-lite"/>
    </source>
</evidence>
<dbReference type="GO" id="GO:0019843">
    <property type="term" value="F:rRNA binding"/>
    <property type="evidence" value="ECO:0007669"/>
    <property type="project" value="InterPro"/>
</dbReference>
<dbReference type="RefSeq" id="YP_009396451.1">
    <property type="nucleotide sequence ID" value="NC_035282.1"/>
</dbReference>
<sequence>MLSPKRTKFRKQHRGRMRGNASRGNTIVFGEYALQAVEPTWLTSRQIEATRRTITRYVKRGGKLWIRVFPDKPVTARPAETRMGSGKGSPEYWVAVVKPRHIIFEISGVPENVAKEAMRLASYKLPIKTKFIIKDNNQVK</sequence>
<evidence type="ECO:0000256" key="5">
    <source>
        <dbReference type="RuleBase" id="RU004413"/>
    </source>
</evidence>
<keyword evidence="6 8" id="KW-0150">Chloroplast</keyword>
<dbReference type="GO" id="GO:0003735">
    <property type="term" value="F:structural constituent of ribosome"/>
    <property type="evidence" value="ECO:0007669"/>
    <property type="project" value="InterPro"/>
</dbReference>
<dbReference type="AlphaFoldDB" id="A0A1Z1MHS8"/>
<dbReference type="InterPro" id="IPR020798">
    <property type="entry name" value="Ribosomal_uL16_CS"/>
</dbReference>
<dbReference type="SUPFAM" id="SSF54686">
    <property type="entry name" value="Ribosomal protein L16p/L10e"/>
    <property type="match status" value="1"/>
</dbReference>
<organism evidence="8">
    <name type="scientific">Polysiphonia scopulorum</name>
    <dbReference type="NCBI Taxonomy" id="257860"/>
    <lineage>
        <taxon>Eukaryota</taxon>
        <taxon>Rhodophyta</taxon>
        <taxon>Florideophyceae</taxon>
        <taxon>Rhodymeniophycidae</taxon>
        <taxon>Ceramiales</taxon>
        <taxon>Rhodomelaceae</taxon>
        <taxon>Polysiphonioideae</taxon>
        <taxon>Polysiphonia</taxon>
    </lineage>
</organism>
<dbReference type="InterPro" id="IPR036920">
    <property type="entry name" value="Ribosomal_uL16_sf"/>
</dbReference>
<dbReference type="Gene3D" id="3.90.1170.10">
    <property type="entry name" value="Ribosomal protein L10e/L16"/>
    <property type="match status" value="1"/>
</dbReference>
<dbReference type="PANTHER" id="PTHR12220">
    <property type="entry name" value="50S/60S RIBOSOMAL PROTEIN L16"/>
    <property type="match status" value="1"/>
</dbReference>
<keyword evidence="2 4" id="KW-0689">Ribosomal protein</keyword>
<feature type="compositionally biased region" description="Basic residues" evidence="7">
    <location>
        <begin position="1"/>
        <end position="17"/>
    </location>
</feature>
<evidence type="ECO:0000256" key="1">
    <source>
        <dbReference type="ARBA" id="ARBA00008931"/>
    </source>
</evidence>
<dbReference type="NCBIfam" id="TIGR01164">
    <property type="entry name" value="rplP_bact"/>
    <property type="match status" value="1"/>
</dbReference>
<proteinExistence type="inferred from homology"/>
<dbReference type="GO" id="GO:0032543">
    <property type="term" value="P:mitochondrial translation"/>
    <property type="evidence" value="ECO:0007669"/>
    <property type="project" value="TreeGrafter"/>
</dbReference>
<name>A0A1Z1MHS8_9FLOR</name>
<keyword evidence="6 8" id="KW-0934">Plastid</keyword>
<geneLocation type="chloroplast" evidence="8"/>
<feature type="region of interest" description="Disordered" evidence="7">
    <location>
        <begin position="1"/>
        <end position="21"/>
    </location>
</feature>
<dbReference type="InterPro" id="IPR047873">
    <property type="entry name" value="Ribosomal_uL16"/>
</dbReference>
<dbReference type="PROSITE" id="PS00586">
    <property type="entry name" value="RIBOSOMAL_L16_1"/>
    <property type="match status" value="1"/>
</dbReference>
<dbReference type="GO" id="GO:0005762">
    <property type="term" value="C:mitochondrial large ribosomal subunit"/>
    <property type="evidence" value="ECO:0007669"/>
    <property type="project" value="TreeGrafter"/>
</dbReference>
<accession>A0A1Z1MHS8</accession>
<dbReference type="PANTHER" id="PTHR12220:SF13">
    <property type="entry name" value="LARGE RIBOSOMAL SUBUNIT PROTEIN UL16M"/>
    <property type="match status" value="1"/>
</dbReference>
<keyword evidence="3 4" id="KW-0687">Ribonucleoprotein</keyword>
<dbReference type="Pfam" id="PF00252">
    <property type="entry name" value="Ribosomal_L16"/>
    <property type="match status" value="1"/>
</dbReference>
<comment type="similarity">
    <text evidence="1 4 5">Belongs to the universal ribosomal protein uL16 family.</text>
</comment>
<comment type="subunit">
    <text evidence="4 6">Part of the 50S ribosomal subunit.</text>
</comment>
<evidence type="ECO:0000313" key="8">
    <source>
        <dbReference type="EMBL" id="ARW65637.1"/>
    </source>
</evidence>
<dbReference type="PROSITE" id="PS00701">
    <property type="entry name" value="RIBOSOMAL_L16_2"/>
    <property type="match status" value="1"/>
</dbReference>
<reference evidence="8" key="1">
    <citation type="journal article" date="2017" name="J. Phycol.">
        <title>Analysis of chloroplast genomes and a supermatrix inform reclassification of the Rhodomelaceae (Rhodophyta).</title>
        <authorList>
            <person name="Diaz-Tapia P."/>
            <person name="Maggs C.A."/>
            <person name="West J.A."/>
            <person name="Verbruggen H."/>
        </authorList>
    </citation>
    <scope>NUCLEOTIDE SEQUENCE</scope>
    <source>
        <strain evidence="8">PD899</strain>
    </source>
</reference>
<gene>
    <name evidence="4 8" type="primary">rpl16</name>
</gene>
<dbReference type="GeneID" id="33358644"/>